<comment type="caution">
    <text evidence="1">The sequence shown here is derived from an EMBL/GenBank/DDBJ whole genome shotgun (WGS) entry which is preliminary data.</text>
</comment>
<protein>
    <submittedName>
        <fullName evidence="1">Uncharacterized protein</fullName>
    </submittedName>
</protein>
<evidence type="ECO:0000313" key="1">
    <source>
        <dbReference type="EMBL" id="MDQ9127672.1"/>
    </source>
</evidence>
<dbReference type="AlphaFoldDB" id="A0AAJ2D7V8"/>
<dbReference type="EMBL" id="JAVIGA010000015">
    <property type="protein sequence ID" value="MDQ9127672.1"/>
    <property type="molecule type" value="Genomic_DNA"/>
</dbReference>
<gene>
    <name evidence="1" type="ORF">RDT67_14665</name>
</gene>
<proteinExistence type="predicted"/>
<dbReference type="RefSeq" id="WP_309047734.1">
    <property type="nucleotide sequence ID" value="NZ_JAVIGA010000015.1"/>
</dbReference>
<dbReference type="Proteomes" id="UP001224622">
    <property type="component" value="Unassembled WGS sequence"/>
</dbReference>
<organism evidence="1 2">
    <name type="scientific">Serratia fonticola</name>
    <dbReference type="NCBI Taxonomy" id="47917"/>
    <lineage>
        <taxon>Bacteria</taxon>
        <taxon>Pseudomonadati</taxon>
        <taxon>Pseudomonadota</taxon>
        <taxon>Gammaproteobacteria</taxon>
        <taxon>Enterobacterales</taxon>
        <taxon>Yersiniaceae</taxon>
        <taxon>Serratia</taxon>
    </lineage>
</organism>
<reference evidence="1" key="1">
    <citation type="submission" date="2023-08" db="EMBL/GenBank/DDBJ databases">
        <title>The Comparative Genomic Analysis of Yersiniaceae from Polar Regions.</title>
        <authorList>
            <person name="Goncharov A."/>
            <person name="Aslanov B."/>
            <person name="Kolodzhieva V."/>
            <person name="Azarov D."/>
            <person name="Mochov A."/>
            <person name="Lebedeva E."/>
        </authorList>
    </citation>
    <scope>NUCLEOTIDE SEQUENCE</scope>
    <source>
        <strain evidence="1">Vf</strain>
    </source>
</reference>
<name>A0AAJ2D7V8_SERFO</name>
<evidence type="ECO:0000313" key="2">
    <source>
        <dbReference type="Proteomes" id="UP001224622"/>
    </source>
</evidence>
<accession>A0AAJ2D7V8</accession>
<sequence length="88" mass="10523">MSKISCRCGHVMVSRTMEEDFLYEIIPQKIIVKISNDWDEKGIEFTSEDFFDYYNKFRRDVYKCPSCGRIIIEDEPRSNKFSSYINES</sequence>